<feature type="compositionally biased region" description="Low complexity" evidence="1">
    <location>
        <begin position="56"/>
        <end position="75"/>
    </location>
</feature>
<dbReference type="RefSeq" id="WP_166536389.1">
    <property type="nucleotide sequence ID" value="NZ_JAABLM010000005.1"/>
</dbReference>
<evidence type="ECO:0000313" key="4">
    <source>
        <dbReference type="Proteomes" id="UP000798602"/>
    </source>
</evidence>
<feature type="compositionally biased region" description="Low complexity" evidence="1">
    <location>
        <begin position="119"/>
        <end position="130"/>
    </location>
</feature>
<name>A0ABW9ZBS6_9FLAO</name>
<evidence type="ECO:0000256" key="1">
    <source>
        <dbReference type="SAM" id="MobiDB-lite"/>
    </source>
</evidence>
<dbReference type="PROSITE" id="PS51257">
    <property type="entry name" value="PROKAR_LIPOPROTEIN"/>
    <property type="match status" value="1"/>
</dbReference>
<protein>
    <submittedName>
        <fullName evidence="3">Uncharacterized protein</fullName>
    </submittedName>
</protein>
<keyword evidence="2" id="KW-0732">Signal</keyword>
<gene>
    <name evidence="3" type="ORF">GV828_05020</name>
</gene>
<evidence type="ECO:0000256" key="2">
    <source>
        <dbReference type="SAM" id="SignalP"/>
    </source>
</evidence>
<proteinExistence type="predicted"/>
<accession>A0ABW9ZBS6</accession>
<sequence length="160" mass="16698">MKTKIASIALLSAIFFASCKQELQPQESLPQTENPENISIQENKEFFQQPIEAAPAVTQTPTQVPAPAQTTTTAPGMNPPHGQPGHRCDIAVGAPLNSAPAQKPAAQPTPQPVQPQPAPQVVQQPTQVAPGMNPPHGQPGHRCDIAVGAPLASAPAPKNQ</sequence>
<evidence type="ECO:0000313" key="3">
    <source>
        <dbReference type="EMBL" id="NBL64560.1"/>
    </source>
</evidence>
<organism evidence="3 4">
    <name type="scientific">Flavobacterium ichthyis</name>
    <dbReference type="NCBI Taxonomy" id="2698827"/>
    <lineage>
        <taxon>Bacteria</taxon>
        <taxon>Pseudomonadati</taxon>
        <taxon>Bacteroidota</taxon>
        <taxon>Flavobacteriia</taxon>
        <taxon>Flavobacteriales</taxon>
        <taxon>Flavobacteriaceae</taxon>
        <taxon>Flavobacterium</taxon>
    </lineage>
</organism>
<feature type="compositionally biased region" description="Pro residues" evidence="1">
    <location>
        <begin position="107"/>
        <end position="118"/>
    </location>
</feature>
<dbReference type="Proteomes" id="UP000798602">
    <property type="component" value="Unassembled WGS sequence"/>
</dbReference>
<feature type="chain" id="PRO_5046245931" evidence="2">
    <location>
        <begin position="18"/>
        <end position="160"/>
    </location>
</feature>
<feature type="signal peptide" evidence="2">
    <location>
        <begin position="1"/>
        <end position="17"/>
    </location>
</feature>
<reference evidence="4" key="1">
    <citation type="submission" date="2020-01" db="EMBL/GenBank/DDBJ databases">
        <title>Sphingomonas sp. strain CSW-10.</title>
        <authorList>
            <person name="Chen W.-M."/>
        </authorList>
    </citation>
    <scope>NUCLEOTIDE SEQUENCE [LARGE SCALE GENOMIC DNA]</scope>
    <source>
        <strain evidence="4">NST-5</strain>
    </source>
</reference>
<feature type="region of interest" description="Disordered" evidence="1">
    <location>
        <begin position="56"/>
        <end position="160"/>
    </location>
</feature>
<dbReference type="EMBL" id="JAABLM010000005">
    <property type="protein sequence ID" value="NBL64560.1"/>
    <property type="molecule type" value="Genomic_DNA"/>
</dbReference>
<comment type="caution">
    <text evidence="3">The sequence shown here is derived from an EMBL/GenBank/DDBJ whole genome shotgun (WGS) entry which is preliminary data.</text>
</comment>
<keyword evidence="4" id="KW-1185">Reference proteome</keyword>